<evidence type="ECO:0000256" key="4">
    <source>
        <dbReference type="ARBA" id="ARBA00023136"/>
    </source>
</evidence>
<dbReference type="AlphaFoldDB" id="A0A449BBH5"/>
<feature type="transmembrane region" description="Helical" evidence="5">
    <location>
        <begin position="89"/>
        <end position="110"/>
    </location>
</feature>
<feature type="transmembrane region" description="Helical" evidence="5">
    <location>
        <begin position="186"/>
        <end position="207"/>
    </location>
</feature>
<protein>
    <submittedName>
        <fullName evidence="7">Yip1 domain</fullName>
    </submittedName>
</protein>
<name>A0A449BBH5_HAPAX</name>
<dbReference type="GO" id="GO:0016020">
    <property type="term" value="C:membrane"/>
    <property type="evidence" value="ECO:0007669"/>
    <property type="project" value="UniProtKB-SubCell"/>
</dbReference>
<accession>A0A449BBH5</accession>
<sequence length="226" mass="25882">MSEFKLMLKNLNLKDKAKIFFNDIIIFPLYILTHPIKGFDELKTEKKGKMYVAVFYLIMMIMALTYSETSTGFLMNPLNKNEFNLGKTILLVVLPVLLAVVGNWSVTSLLDGKGKMTEIFMIICYGLIPYIWFSIPLTFFSKFITTEEIAFYNAFVGISVFLSGYMIFMGLLVIHEYGLAKTILTIIFTIVAIAIIVFIGILFLTLIQQVYGFLESVYREFILRIS</sequence>
<keyword evidence="2 5" id="KW-0812">Transmembrane</keyword>
<keyword evidence="4 5" id="KW-0472">Membrane</keyword>
<comment type="subcellular location">
    <subcellularLocation>
        <location evidence="1">Membrane</location>
        <topology evidence="1">Multi-pass membrane protein</topology>
    </subcellularLocation>
</comment>
<evidence type="ECO:0000313" key="8">
    <source>
        <dbReference type="Proteomes" id="UP000289841"/>
    </source>
</evidence>
<evidence type="ECO:0000259" key="6">
    <source>
        <dbReference type="Pfam" id="PF04893"/>
    </source>
</evidence>
<gene>
    <name evidence="7" type="ORF">NCTC10138_00148</name>
</gene>
<dbReference type="RefSeq" id="WP_052589803.1">
    <property type="nucleotide sequence ID" value="NZ_LR215048.1"/>
</dbReference>
<dbReference type="InterPro" id="IPR006977">
    <property type="entry name" value="Yip1_dom"/>
</dbReference>
<keyword evidence="8" id="KW-1185">Reference proteome</keyword>
<reference evidence="7 8" key="1">
    <citation type="submission" date="2019-01" db="EMBL/GenBank/DDBJ databases">
        <authorList>
            <consortium name="Pathogen Informatics"/>
        </authorList>
    </citation>
    <scope>NUCLEOTIDE SEQUENCE [LARGE SCALE GENOMIC DNA]</scope>
    <source>
        <strain evidence="7 8">NCTC10138</strain>
    </source>
</reference>
<feature type="transmembrane region" description="Helical" evidence="5">
    <location>
        <begin position="150"/>
        <end position="174"/>
    </location>
</feature>
<dbReference type="STRING" id="1278311.GCA_000428705_00699"/>
<evidence type="ECO:0000256" key="5">
    <source>
        <dbReference type="SAM" id="Phobius"/>
    </source>
</evidence>
<evidence type="ECO:0000256" key="3">
    <source>
        <dbReference type="ARBA" id="ARBA00022989"/>
    </source>
</evidence>
<keyword evidence="3 5" id="KW-1133">Transmembrane helix</keyword>
<evidence type="ECO:0000256" key="1">
    <source>
        <dbReference type="ARBA" id="ARBA00004141"/>
    </source>
</evidence>
<dbReference type="Pfam" id="PF04893">
    <property type="entry name" value="Yip1"/>
    <property type="match status" value="1"/>
</dbReference>
<dbReference type="EMBL" id="LR215048">
    <property type="protein sequence ID" value="VEU79775.1"/>
    <property type="molecule type" value="Genomic_DNA"/>
</dbReference>
<organism evidence="7 8">
    <name type="scientific">Haploplasma axanthum</name>
    <name type="common">Acholeplasma axanthum</name>
    <dbReference type="NCBI Taxonomy" id="29552"/>
    <lineage>
        <taxon>Bacteria</taxon>
        <taxon>Bacillati</taxon>
        <taxon>Mycoplasmatota</taxon>
        <taxon>Mollicutes</taxon>
        <taxon>Acholeplasmatales</taxon>
        <taxon>Acholeplasmataceae</taxon>
        <taxon>Haploplasma</taxon>
    </lineage>
</organism>
<dbReference type="KEGG" id="aaxa:NCTC10138_00148"/>
<evidence type="ECO:0000256" key="2">
    <source>
        <dbReference type="ARBA" id="ARBA00022692"/>
    </source>
</evidence>
<evidence type="ECO:0000313" key="7">
    <source>
        <dbReference type="EMBL" id="VEU79775.1"/>
    </source>
</evidence>
<feature type="transmembrane region" description="Helical" evidence="5">
    <location>
        <begin position="122"/>
        <end position="144"/>
    </location>
</feature>
<proteinExistence type="predicted"/>
<feature type="domain" description="Yip1" evidence="6">
    <location>
        <begin position="30"/>
        <end position="199"/>
    </location>
</feature>
<feature type="transmembrane region" description="Helical" evidence="5">
    <location>
        <begin position="51"/>
        <end position="69"/>
    </location>
</feature>
<dbReference type="OrthoDB" id="384308at2"/>
<dbReference type="Proteomes" id="UP000289841">
    <property type="component" value="Chromosome"/>
</dbReference>